<accession>A0ABU3BAE6</accession>
<name>A0ABU3BAE6_9GAMM</name>
<evidence type="ECO:0000256" key="1">
    <source>
        <dbReference type="SAM" id="SignalP"/>
    </source>
</evidence>
<comment type="caution">
    <text evidence="2">The sequence shown here is derived from an EMBL/GenBank/DDBJ whole genome shotgun (WGS) entry which is preliminary data.</text>
</comment>
<protein>
    <recommendedName>
        <fullName evidence="4">Collagen-like protein</fullName>
    </recommendedName>
</protein>
<evidence type="ECO:0000313" key="3">
    <source>
        <dbReference type="Proteomes" id="UP001259982"/>
    </source>
</evidence>
<dbReference type="EMBL" id="JAVRHY010000014">
    <property type="protein sequence ID" value="MDT0619451.1"/>
    <property type="molecule type" value="Genomic_DNA"/>
</dbReference>
<reference evidence="2 3" key="1">
    <citation type="submission" date="2023-09" db="EMBL/GenBank/DDBJ databases">
        <authorList>
            <person name="Rey-Velasco X."/>
        </authorList>
    </citation>
    <scope>NUCLEOTIDE SEQUENCE [LARGE SCALE GENOMIC DNA]</scope>
    <source>
        <strain evidence="2 3">P385</strain>
    </source>
</reference>
<sequence>MNFPSSRFLLGALFSAWLALATGCGGGGGGGSAADDGNQPVPVGGNQVTGPADPVQDALTDVGDTTGDAPVIGDTSAALLSALVALLDAPDGLASGFQNFLTSQNPDDLIAGGDLAGDALLSFAAGLSETLIQLTEEGQAIPGSENLLPLLTEVQTEVQDGITGQTDGGDLTAITDLLVQISAQLDTLSGQVPPQVADAPLVGDLLAALGTGAGDLSTILDATGRLNGDDTSAALVGAFNNVLNALSGSLPGGAGTALSDAVDQAGIDFENGLAVVLNPLFQALRGVLAPVTGETSPLAPVLGAGFAGDFSDFGGEAGLGDLLAGGGTGSGGTEIPVLSDLLSGLPVLGDVLAQLMGGQAAGGLDTVTNLLENGGTGNVPLLGDVLQGVPALGGSDPASLPLLGDLLTTLLSLDGDGVPVISDILAGVGGTGNFDPTQFSNVIGDLIPGLFSQFGEDDNGGFLSGAEGLPVIGGLISGLLGGLLGLLG</sequence>
<dbReference type="Proteomes" id="UP001259982">
    <property type="component" value="Unassembled WGS sequence"/>
</dbReference>
<evidence type="ECO:0008006" key="4">
    <source>
        <dbReference type="Google" id="ProtNLM"/>
    </source>
</evidence>
<feature type="signal peptide" evidence="1">
    <location>
        <begin position="1"/>
        <end position="21"/>
    </location>
</feature>
<keyword evidence="3" id="KW-1185">Reference proteome</keyword>
<proteinExistence type="predicted"/>
<keyword evidence="1" id="KW-0732">Signal</keyword>
<organism evidence="2 3">
    <name type="scientific">Spectribacter acetivorans</name>
    <dbReference type="NCBI Taxonomy" id="3075603"/>
    <lineage>
        <taxon>Bacteria</taxon>
        <taxon>Pseudomonadati</taxon>
        <taxon>Pseudomonadota</taxon>
        <taxon>Gammaproteobacteria</taxon>
        <taxon>Salinisphaerales</taxon>
        <taxon>Salinisphaeraceae</taxon>
        <taxon>Spectribacter</taxon>
    </lineage>
</organism>
<dbReference type="PROSITE" id="PS51257">
    <property type="entry name" value="PROKAR_LIPOPROTEIN"/>
    <property type="match status" value="1"/>
</dbReference>
<gene>
    <name evidence="2" type="ORF">RM531_13315</name>
</gene>
<evidence type="ECO:0000313" key="2">
    <source>
        <dbReference type="EMBL" id="MDT0619451.1"/>
    </source>
</evidence>
<feature type="chain" id="PRO_5046707530" description="Collagen-like protein" evidence="1">
    <location>
        <begin position="22"/>
        <end position="488"/>
    </location>
</feature>
<dbReference type="RefSeq" id="WP_311659894.1">
    <property type="nucleotide sequence ID" value="NZ_JAVRHY010000014.1"/>
</dbReference>